<evidence type="ECO:0000313" key="3">
    <source>
        <dbReference type="Proteomes" id="UP000092124"/>
    </source>
</evidence>
<feature type="non-terminal residue" evidence="2">
    <location>
        <position position="1"/>
    </location>
</feature>
<proteinExistence type="inferred from homology"/>
<dbReference type="PANTHER" id="PTHR18929:SF193">
    <property type="entry name" value="ENDOPLASMIC RETICULUM RESIDENT PROTEIN 27"/>
    <property type="match status" value="1"/>
</dbReference>
<dbReference type="Gene3D" id="3.40.30.10">
    <property type="entry name" value="Glutaredoxin"/>
    <property type="match status" value="1"/>
</dbReference>
<comment type="similarity">
    <text evidence="1">Belongs to the protein disulfide isomerase family.</text>
</comment>
<dbReference type="STRING" id="56216.A0A1A6GHQ2"/>
<organism evidence="2 3">
    <name type="scientific">Neotoma lepida</name>
    <name type="common">Desert woodrat</name>
    <dbReference type="NCBI Taxonomy" id="56216"/>
    <lineage>
        <taxon>Eukaryota</taxon>
        <taxon>Metazoa</taxon>
        <taxon>Chordata</taxon>
        <taxon>Craniata</taxon>
        <taxon>Vertebrata</taxon>
        <taxon>Euteleostomi</taxon>
        <taxon>Mammalia</taxon>
        <taxon>Eutheria</taxon>
        <taxon>Euarchontoglires</taxon>
        <taxon>Glires</taxon>
        <taxon>Rodentia</taxon>
        <taxon>Myomorpha</taxon>
        <taxon>Muroidea</taxon>
        <taxon>Cricetidae</taxon>
        <taxon>Neotominae</taxon>
        <taxon>Neotoma</taxon>
    </lineage>
</organism>
<keyword evidence="3" id="KW-1185">Reference proteome</keyword>
<dbReference type="Pfam" id="PF13848">
    <property type="entry name" value="Thioredoxin_6"/>
    <property type="match status" value="1"/>
</dbReference>
<dbReference type="OrthoDB" id="8667660at2759"/>
<protein>
    <submittedName>
        <fullName evidence="2">Uncharacterized protein</fullName>
    </submittedName>
</protein>
<accession>A0A1A6GHQ2</accession>
<dbReference type="InterPro" id="IPR036249">
    <property type="entry name" value="Thioredoxin-like_sf"/>
</dbReference>
<dbReference type="FunFam" id="3.40.30.10:FF:000212">
    <property type="entry name" value="Endoplasmic reticulum resident protein 27"/>
    <property type="match status" value="1"/>
</dbReference>
<dbReference type="GO" id="GO:0034976">
    <property type="term" value="P:response to endoplasmic reticulum stress"/>
    <property type="evidence" value="ECO:0007669"/>
    <property type="project" value="TreeGrafter"/>
</dbReference>
<evidence type="ECO:0000256" key="1">
    <source>
        <dbReference type="ARBA" id="ARBA00006347"/>
    </source>
</evidence>
<gene>
    <name evidence="2" type="ORF">A6R68_06638</name>
</gene>
<name>A0A1A6GHQ2_NEOLE</name>
<sequence length="145" mass="16491">GLSTTQEPVWLTDIPATEELINAAEVAIIGFFQDLEIPIVPIFRSMAQQFQDISFGISNSSEVLTHYNITRNGICLFRLVDNKKLHLDAEDIENLDDAKLSRFIQMHNLHWVTEYSPLVAAGLFDTMIQTHLLLIMNKASPEYEE</sequence>
<dbReference type="GO" id="GO:0005783">
    <property type="term" value="C:endoplasmic reticulum"/>
    <property type="evidence" value="ECO:0007669"/>
    <property type="project" value="TreeGrafter"/>
</dbReference>
<dbReference type="Proteomes" id="UP000092124">
    <property type="component" value="Unassembled WGS sequence"/>
</dbReference>
<dbReference type="PANTHER" id="PTHR18929">
    <property type="entry name" value="PROTEIN DISULFIDE ISOMERASE"/>
    <property type="match status" value="1"/>
</dbReference>
<evidence type="ECO:0000313" key="2">
    <source>
        <dbReference type="EMBL" id="OBS64822.1"/>
    </source>
</evidence>
<dbReference type="SUPFAM" id="SSF52833">
    <property type="entry name" value="Thioredoxin-like"/>
    <property type="match status" value="1"/>
</dbReference>
<comment type="caution">
    <text evidence="2">The sequence shown here is derived from an EMBL/GenBank/DDBJ whole genome shotgun (WGS) entry which is preliminary data.</text>
</comment>
<dbReference type="GO" id="GO:0006457">
    <property type="term" value="P:protein folding"/>
    <property type="evidence" value="ECO:0007669"/>
    <property type="project" value="TreeGrafter"/>
</dbReference>
<dbReference type="CDD" id="cd02981">
    <property type="entry name" value="PDI_b_family"/>
    <property type="match status" value="1"/>
</dbReference>
<dbReference type="AlphaFoldDB" id="A0A1A6GHQ2"/>
<feature type="non-terminal residue" evidence="2">
    <location>
        <position position="145"/>
    </location>
</feature>
<dbReference type="EMBL" id="LZPO01097129">
    <property type="protein sequence ID" value="OBS64822.1"/>
    <property type="molecule type" value="Genomic_DNA"/>
</dbReference>
<reference evidence="2 3" key="1">
    <citation type="submission" date="2016-06" db="EMBL/GenBank/DDBJ databases">
        <title>The Draft Genome Sequence and Annotation of the Desert Woodrat Neotoma lepida.</title>
        <authorList>
            <person name="Campbell M."/>
            <person name="Oakeson K.F."/>
            <person name="Yandell M."/>
            <person name="Halpert J.R."/>
            <person name="Dearing D."/>
        </authorList>
    </citation>
    <scope>NUCLEOTIDE SEQUENCE [LARGE SCALE GENOMIC DNA]</scope>
    <source>
        <strain evidence="2">417</strain>
        <tissue evidence="2">Liver</tissue>
    </source>
</reference>